<evidence type="ECO:0000256" key="1">
    <source>
        <dbReference type="SAM" id="Phobius"/>
    </source>
</evidence>
<dbReference type="InterPro" id="IPR052920">
    <property type="entry name" value="DNA-binding_regulatory"/>
</dbReference>
<sequence length="313" mass="35846">MRKSLFAAGAVLSYVFLVGFFFTNKMMYIKKRSVKEIVDRETEAGHFIQKEYDEYDKTDVTVPSPFGYNISGYLIAPHETKKYMIICHGVTVSRVNSVKYMKIFLNRGYNVLIYDHRSHGESGGSTTSYGHYEKYDLQAVVNWLRHYAGSGSTIGVHGESMGAVTALLYAGIVEDGADFYIADCPFADLEEQLLYRLKVEFNIPPQMVMPIAKRFLKLRDGYSMESVSPVKAVENIENPVLFIHSTEDDYIPSDATRRLHEKKVKGFKQLYFAKKGTHAMSYTENRKQYEEAVDGFLERVKEKRNRPAQPRQA</sequence>
<dbReference type="SUPFAM" id="SSF53474">
    <property type="entry name" value="alpha/beta-Hydrolases"/>
    <property type="match status" value="1"/>
</dbReference>
<dbReference type="Gene3D" id="3.40.50.1820">
    <property type="entry name" value="alpha/beta hydrolase"/>
    <property type="match status" value="1"/>
</dbReference>
<dbReference type="Proteomes" id="UP000448867">
    <property type="component" value="Unassembled WGS sequence"/>
</dbReference>
<dbReference type="OrthoDB" id="9776685at2"/>
<keyword evidence="1" id="KW-0812">Transmembrane</keyword>
<keyword evidence="4" id="KW-1185">Reference proteome</keyword>
<gene>
    <name evidence="3" type="ORF">GJU40_19510</name>
</gene>
<name>A0A7X2J2S8_9BACI</name>
<feature type="transmembrane region" description="Helical" evidence="1">
    <location>
        <begin position="6"/>
        <end position="23"/>
    </location>
</feature>
<keyword evidence="1" id="KW-1133">Transmembrane helix</keyword>
<feature type="domain" description="AB hydrolase-1" evidence="2">
    <location>
        <begin position="84"/>
        <end position="191"/>
    </location>
</feature>
<reference evidence="3 4" key="1">
    <citation type="submission" date="2019-11" db="EMBL/GenBank/DDBJ databases">
        <title>Bacillus lacus genome.</title>
        <authorList>
            <person name="Allen C.J."/>
            <person name="Newman J.D."/>
        </authorList>
    </citation>
    <scope>NUCLEOTIDE SEQUENCE [LARGE SCALE GENOMIC DNA]</scope>
    <source>
        <strain evidence="3 4">KCTC 33946</strain>
    </source>
</reference>
<evidence type="ECO:0000313" key="4">
    <source>
        <dbReference type="Proteomes" id="UP000448867"/>
    </source>
</evidence>
<evidence type="ECO:0000313" key="3">
    <source>
        <dbReference type="EMBL" id="MRX74310.1"/>
    </source>
</evidence>
<comment type="caution">
    <text evidence="3">The sequence shown here is derived from an EMBL/GenBank/DDBJ whole genome shotgun (WGS) entry which is preliminary data.</text>
</comment>
<keyword evidence="3" id="KW-0378">Hydrolase</keyword>
<dbReference type="Pfam" id="PF00561">
    <property type="entry name" value="Abhydrolase_1"/>
    <property type="match status" value="1"/>
</dbReference>
<protein>
    <submittedName>
        <fullName evidence="3">Alpha/beta fold hydrolase</fullName>
    </submittedName>
</protein>
<accession>A0A7X2J2S8</accession>
<keyword evidence="1" id="KW-0472">Membrane</keyword>
<proteinExistence type="predicted"/>
<organism evidence="3 4">
    <name type="scientific">Metabacillus lacus</name>
    <dbReference type="NCBI Taxonomy" id="1983721"/>
    <lineage>
        <taxon>Bacteria</taxon>
        <taxon>Bacillati</taxon>
        <taxon>Bacillota</taxon>
        <taxon>Bacilli</taxon>
        <taxon>Bacillales</taxon>
        <taxon>Bacillaceae</taxon>
        <taxon>Metabacillus</taxon>
    </lineage>
</organism>
<dbReference type="InterPro" id="IPR029058">
    <property type="entry name" value="AB_hydrolase_fold"/>
</dbReference>
<dbReference type="AlphaFoldDB" id="A0A7X2J2S8"/>
<dbReference type="PANTHER" id="PTHR43358:SF5">
    <property type="entry name" value="EXPORTED PROTEIN"/>
    <property type="match status" value="1"/>
</dbReference>
<dbReference type="GO" id="GO:0016787">
    <property type="term" value="F:hydrolase activity"/>
    <property type="evidence" value="ECO:0007669"/>
    <property type="project" value="UniProtKB-KW"/>
</dbReference>
<dbReference type="RefSeq" id="WP_154309762.1">
    <property type="nucleotide sequence ID" value="NZ_WKKI01000077.1"/>
</dbReference>
<evidence type="ECO:0000259" key="2">
    <source>
        <dbReference type="Pfam" id="PF00561"/>
    </source>
</evidence>
<dbReference type="PANTHER" id="PTHR43358">
    <property type="entry name" value="ALPHA/BETA-HYDROLASE"/>
    <property type="match status" value="1"/>
</dbReference>
<dbReference type="EMBL" id="WKKI01000077">
    <property type="protein sequence ID" value="MRX74310.1"/>
    <property type="molecule type" value="Genomic_DNA"/>
</dbReference>
<dbReference type="InterPro" id="IPR000073">
    <property type="entry name" value="AB_hydrolase_1"/>
</dbReference>